<dbReference type="EMBL" id="BAAAGX010000002">
    <property type="protein sequence ID" value="GAA0220555.1"/>
    <property type="molecule type" value="Genomic_DNA"/>
</dbReference>
<name>A0ABN0TFQ4_9ACTN</name>
<dbReference type="Proteomes" id="UP001500967">
    <property type="component" value="Unassembled WGS sequence"/>
</dbReference>
<feature type="transmembrane region" description="Helical" evidence="2">
    <location>
        <begin position="411"/>
        <end position="432"/>
    </location>
</feature>
<evidence type="ECO:0000313" key="5">
    <source>
        <dbReference type="Proteomes" id="UP001500967"/>
    </source>
</evidence>
<feature type="domain" description="GH15-like" evidence="3">
    <location>
        <begin position="9"/>
        <end position="149"/>
    </location>
</feature>
<evidence type="ECO:0000259" key="3">
    <source>
        <dbReference type="Pfam" id="PF00723"/>
    </source>
</evidence>
<dbReference type="InterPro" id="IPR012341">
    <property type="entry name" value="6hp_glycosidase-like_sf"/>
</dbReference>
<feature type="compositionally biased region" description="Polar residues" evidence="1">
    <location>
        <begin position="218"/>
        <end position="227"/>
    </location>
</feature>
<organism evidence="4 5">
    <name type="scientific">Cryptosporangium japonicum</name>
    <dbReference type="NCBI Taxonomy" id="80872"/>
    <lineage>
        <taxon>Bacteria</taxon>
        <taxon>Bacillati</taxon>
        <taxon>Actinomycetota</taxon>
        <taxon>Actinomycetes</taxon>
        <taxon>Cryptosporangiales</taxon>
        <taxon>Cryptosporangiaceae</taxon>
        <taxon>Cryptosporangium</taxon>
    </lineage>
</organism>
<reference evidence="4 5" key="1">
    <citation type="journal article" date="2019" name="Int. J. Syst. Evol. Microbiol.">
        <title>The Global Catalogue of Microorganisms (GCM) 10K type strain sequencing project: providing services to taxonomists for standard genome sequencing and annotation.</title>
        <authorList>
            <consortium name="The Broad Institute Genomics Platform"/>
            <consortium name="The Broad Institute Genome Sequencing Center for Infectious Disease"/>
            <person name="Wu L."/>
            <person name="Ma J."/>
        </authorList>
    </citation>
    <scope>NUCLEOTIDE SEQUENCE [LARGE SCALE GENOMIC DNA]</scope>
    <source>
        <strain evidence="4 5">JCM 10425</strain>
    </source>
</reference>
<keyword evidence="5" id="KW-1185">Reference proteome</keyword>
<dbReference type="InterPro" id="IPR018723">
    <property type="entry name" value="DUF2254_membrane"/>
</dbReference>
<feature type="transmembrane region" description="Helical" evidence="2">
    <location>
        <begin position="329"/>
        <end position="352"/>
    </location>
</feature>
<proteinExistence type="predicted"/>
<gene>
    <name evidence="4" type="ORF">GCM10009539_02260</name>
</gene>
<dbReference type="InterPro" id="IPR011613">
    <property type="entry name" value="GH15-like"/>
</dbReference>
<feature type="compositionally biased region" description="Low complexity" evidence="1">
    <location>
        <begin position="176"/>
        <end position="209"/>
    </location>
</feature>
<evidence type="ECO:0000256" key="1">
    <source>
        <dbReference type="SAM" id="MobiDB-lite"/>
    </source>
</evidence>
<feature type="region of interest" description="Disordered" evidence="1">
    <location>
        <begin position="146"/>
        <end position="245"/>
    </location>
</feature>
<comment type="caution">
    <text evidence="4">The sequence shown here is derived from an EMBL/GenBank/DDBJ whole genome shotgun (WGS) entry which is preliminary data.</text>
</comment>
<feature type="transmembrane region" description="Helical" evidence="2">
    <location>
        <begin position="372"/>
        <end position="391"/>
    </location>
</feature>
<keyword evidence="2" id="KW-0812">Transmembrane</keyword>
<dbReference type="SUPFAM" id="SSF48208">
    <property type="entry name" value="Six-hairpin glycosidases"/>
    <property type="match status" value="1"/>
</dbReference>
<protein>
    <recommendedName>
        <fullName evidence="3">GH15-like domain-containing protein</fullName>
    </recommendedName>
</protein>
<keyword evidence="2" id="KW-0472">Membrane</keyword>
<accession>A0ABN0TFQ4</accession>
<dbReference type="Pfam" id="PF10011">
    <property type="entry name" value="DUF2254"/>
    <property type="match status" value="1"/>
</dbReference>
<dbReference type="Pfam" id="PF00723">
    <property type="entry name" value="Glyco_hydro_15"/>
    <property type="match status" value="1"/>
</dbReference>
<keyword evidence="2" id="KW-1133">Transmembrane helix</keyword>
<dbReference type="InterPro" id="IPR008928">
    <property type="entry name" value="6-hairpin_glycosidase_sf"/>
</dbReference>
<evidence type="ECO:0000313" key="4">
    <source>
        <dbReference type="EMBL" id="GAA0220555.1"/>
    </source>
</evidence>
<evidence type="ECO:0000256" key="2">
    <source>
        <dbReference type="SAM" id="Phobius"/>
    </source>
</evidence>
<sequence>MVAAPCPVPEHAERVRNYDYRYVWIHDQCYAGLAVAADRPHPLLAEATGFVAAAVNSDGPALKPAYRTDGGPVPNQRRLGLPGHPGGTDVVGNRVNRQFQLHAPGKALPLFAAAARHDLLDADGVAAARTAVDVIRHRRTEPDAGIWELDNACGRTPGWPASPGSGKPRPFPPSAPASSGRGWPQASSPRPTGAAATPPGTGSAARTTGLLSEEFDVTQHQPRQPASSFRPRPTAGNQRPPRHRIIVPDSRIITSERGENVVRARIRRWRAATVDAWRTQLWPVPAFAVLTAIVLGVGLPRLDARIDEHLPATVTAYLFSGGPEAARTVLSAIASSLITVTSLTFSLTVVTLQLASSQFSPRLLRTFTRDRLVHASLGLLLATFVYALTVLRTVRASLSDQTAFVPQIAVTVAYLLALAAVLMLVVFLAHLARQIRVERMMSEVHADTTATMNHLLSDAEPHSRAPLAVPADAVVLHADRSGFFSSIDDHALLSAANTASAVVYVDRLPGESLIAGTPVAHAWARNGDELDGAAREQLQRCIAQSIDTGFERTAVQDVAFGLRQLVDVTVKALSPGVNDPTTAVHGLGHIAALLCELARKDLGPRILTDSDDQVRVVLRRPSFTELLELAVAQPRRYGAKDPDVLSRLAMLLREVAWSTTDPEHHLAVATQVDRLAATIDRQDFDTTEHERLHGEIRAAREALIGRWPATPTHVP</sequence>
<dbReference type="Gene3D" id="1.50.10.10">
    <property type="match status" value="1"/>
</dbReference>